<evidence type="ECO:0000256" key="4">
    <source>
        <dbReference type="ARBA" id="ARBA00023136"/>
    </source>
</evidence>
<dbReference type="OrthoDB" id="2988756at2759"/>
<dbReference type="InterPro" id="IPR052337">
    <property type="entry name" value="SAT4-like"/>
</dbReference>
<dbReference type="PANTHER" id="PTHR33048">
    <property type="entry name" value="PTH11-LIKE INTEGRAL MEMBRANE PROTEIN (AFU_ORTHOLOGUE AFUA_5G11245)"/>
    <property type="match status" value="1"/>
</dbReference>
<keyword evidence="2 7" id="KW-0812">Transmembrane</keyword>
<evidence type="ECO:0000259" key="8">
    <source>
        <dbReference type="Pfam" id="PF20684"/>
    </source>
</evidence>
<dbReference type="VEuPathDB" id="FungiDB:I7I53_08053"/>
<evidence type="ECO:0000256" key="3">
    <source>
        <dbReference type="ARBA" id="ARBA00022989"/>
    </source>
</evidence>
<accession>F0U4J5</accession>
<organism evidence="10">
    <name type="scientific">Ajellomyces capsulatus (strain H88)</name>
    <name type="common">Darling's disease fungus</name>
    <name type="synonym">Histoplasma capsulatum</name>
    <dbReference type="NCBI Taxonomy" id="544711"/>
    <lineage>
        <taxon>Eukaryota</taxon>
        <taxon>Fungi</taxon>
        <taxon>Dikarya</taxon>
        <taxon>Ascomycota</taxon>
        <taxon>Pezizomycotina</taxon>
        <taxon>Eurotiomycetes</taxon>
        <taxon>Eurotiomycetidae</taxon>
        <taxon>Onygenales</taxon>
        <taxon>Ajellomycetaceae</taxon>
        <taxon>Histoplasma</taxon>
    </lineage>
</organism>
<protein>
    <recommendedName>
        <fullName evidence="8">Rhodopsin domain-containing protein</fullName>
    </recommendedName>
</protein>
<evidence type="ECO:0000313" key="10">
    <source>
        <dbReference type="Proteomes" id="UP000008142"/>
    </source>
</evidence>
<dbReference type="HOGENOM" id="CLU_019101_0_1_1"/>
<feature type="transmembrane region" description="Helical" evidence="7">
    <location>
        <begin position="112"/>
        <end position="134"/>
    </location>
</feature>
<sequence>MTNADQSWKALKSLLMRRHGETLVESVRNEIQIKVGLASERDQFSILGYRNLPSRKPGERSIVFTLETVAAHIVVASYDGLTNSYMTPEERAALDPNSVEFSKRVAGSKIQVIGWSFYALILWLVKFCLAIFYSRLTSGLMDLPNRVRLSYVILGLTYIMVALCLVLPCRPIKRYWQINPDPGNICQPTISKISVLIVVIPNVLTDVYLLSIPLPSGPEGAVSGSRWACRETFVAIAVSNVPIIHPLILGLLRGTKLDVLFTSARQSLPYGGSTNKQSSVRESRKKARHPLSIPGTNAWGSDEYILSTGTNATPKEITVVQETTIRSDPWTQEAGMQSSAAPPEWTRRGSQTREDNGNSRESSDKKRNRQSSAVERD</sequence>
<feature type="transmembrane region" description="Helical" evidence="7">
    <location>
        <begin position="149"/>
        <end position="169"/>
    </location>
</feature>
<reference evidence="10" key="1">
    <citation type="submission" date="2008-07" db="EMBL/GenBank/DDBJ databases">
        <title>Annotation of Ajellomyces capsulatus strain H88.</title>
        <authorList>
            <person name="Champion M."/>
            <person name="Cuomo C."/>
            <person name="Ma L.-J."/>
            <person name="Henn M.R."/>
            <person name="Sil A."/>
            <person name="Goldman B."/>
            <person name="Young S.K."/>
            <person name="Kodira C.D."/>
            <person name="Zeng Q."/>
            <person name="Koehrsen M."/>
            <person name="Alvarado L."/>
            <person name="Berlin A."/>
            <person name="Borenstein D."/>
            <person name="Chen Z."/>
            <person name="Engels R."/>
            <person name="Freedman E."/>
            <person name="Gellesch M."/>
            <person name="Goldberg J."/>
            <person name="Griggs A."/>
            <person name="Gujja S."/>
            <person name="Heiman D."/>
            <person name="Hepburn T."/>
            <person name="Howarth C."/>
            <person name="Jen D."/>
            <person name="Larson L."/>
            <person name="Lewis B."/>
            <person name="Mehta T."/>
            <person name="Park D."/>
            <person name="Pearson M."/>
            <person name="Roberts A."/>
            <person name="Saif S."/>
            <person name="Shea T."/>
            <person name="Shenoy N."/>
            <person name="Sisk P."/>
            <person name="Stolte C."/>
            <person name="Sykes S."/>
            <person name="Walk T."/>
            <person name="White J."/>
            <person name="Yandava C."/>
            <person name="Klein B."/>
            <person name="McEwen J.G."/>
            <person name="Puccia R."/>
            <person name="Goldman G.H."/>
            <person name="Felipe M.S."/>
            <person name="Nino-Vega G."/>
            <person name="San-Blas G."/>
            <person name="Taylor J."/>
            <person name="Mendoza L."/>
            <person name="Galagan J."/>
            <person name="Nusbaum C."/>
            <person name="Birren B."/>
        </authorList>
    </citation>
    <scope>NUCLEOTIDE SEQUENCE [LARGE SCALE GENOMIC DNA]</scope>
    <source>
        <strain evidence="10">H88</strain>
    </source>
</reference>
<comment type="similarity">
    <text evidence="5">Belongs to the SAT4 family.</text>
</comment>
<proteinExistence type="inferred from homology"/>
<dbReference type="Proteomes" id="UP000008142">
    <property type="component" value="Unassembled WGS sequence"/>
</dbReference>
<feature type="transmembrane region" description="Helical" evidence="7">
    <location>
        <begin position="190"/>
        <end position="212"/>
    </location>
</feature>
<dbReference type="Pfam" id="PF20684">
    <property type="entry name" value="Fung_rhodopsin"/>
    <property type="match status" value="1"/>
</dbReference>
<keyword evidence="4 7" id="KW-0472">Membrane</keyword>
<dbReference type="GO" id="GO:0016020">
    <property type="term" value="C:membrane"/>
    <property type="evidence" value="ECO:0007669"/>
    <property type="project" value="UniProtKB-SubCell"/>
</dbReference>
<dbReference type="AlphaFoldDB" id="F0U4J5"/>
<feature type="region of interest" description="Disordered" evidence="6">
    <location>
        <begin position="326"/>
        <end position="377"/>
    </location>
</feature>
<evidence type="ECO:0000256" key="7">
    <source>
        <dbReference type="SAM" id="Phobius"/>
    </source>
</evidence>
<dbReference type="EMBL" id="DS990636">
    <property type="protein sequence ID" value="EGC41152.1"/>
    <property type="molecule type" value="Genomic_DNA"/>
</dbReference>
<dbReference type="InterPro" id="IPR049326">
    <property type="entry name" value="Rhodopsin_dom_fungi"/>
</dbReference>
<feature type="compositionally biased region" description="Basic and acidic residues" evidence="6">
    <location>
        <begin position="345"/>
        <end position="365"/>
    </location>
</feature>
<feature type="compositionally biased region" description="Polar residues" evidence="6">
    <location>
        <begin position="326"/>
        <end position="340"/>
    </location>
</feature>
<name>F0U4J5_AJEC8</name>
<gene>
    <name evidence="9" type="ORF">HCEG_00514</name>
</gene>
<feature type="domain" description="Rhodopsin" evidence="8">
    <location>
        <begin position="115"/>
        <end position="215"/>
    </location>
</feature>
<dbReference type="OMA" id="QWGSKIQ"/>
<keyword evidence="3 7" id="KW-1133">Transmembrane helix</keyword>
<evidence type="ECO:0000256" key="5">
    <source>
        <dbReference type="ARBA" id="ARBA00038359"/>
    </source>
</evidence>
<comment type="subcellular location">
    <subcellularLocation>
        <location evidence="1">Membrane</location>
        <topology evidence="1">Multi-pass membrane protein</topology>
    </subcellularLocation>
</comment>
<evidence type="ECO:0000256" key="6">
    <source>
        <dbReference type="SAM" id="MobiDB-lite"/>
    </source>
</evidence>
<evidence type="ECO:0000256" key="2">
    <source>
        <dbReference type="ARBA" id="ARBA00022692"/>
    </source>
</evidence>
<feature type="transmembrane region" description="Helical" evidence="7">
    <location>
        <begin position="232"/>
        <end position="252"/>
    </location>
</feature>
<evidence type="ECO:0000256" key="1">
    <source>
        <dbReference type="ARBA" id="ARBA00004141"/>
    </source>
</evidence>
<feature type="region of interest" description="Disordered" evidence="6">
    <location>
        <begin position="270"/>
        <end position="295"/>
    </location>
</feature>
<dbReference type="PANTHER" id="PTHR33048:SF2">
    <property type="entry name" value="SRPK"/>
    <property type="match status" value="1"/>
</dbReference>
<evidence type="ECO:0000313" key="9">
    <source>
        <dbReference type="EMBL" id="EGC41152.1"/>
    </source>
</evidence>